<keyword evidence="1" id="KW-0732">Signal</keyword>
<reference evidence="2 3" key="1">
    <citation type="journal article" date="2016" name="Nat. Commun.">
        <title>Thousands of microbial genomes shed light on interconnected biogeochemical processes in an aquifer system.</title>
        <authorList>
            <person name="Anantharaman K."/>
            <person name="Brown C.T."/>
            <person name="Hug L.A."/>
            <person name="Sharon I."/>
            <person name="Castelle C.J."/>
            <person name="Probst A.J."/>
            <person name="Thomas B.C."/>
            <person name="Singh A."/>
            <person name="Wilkins M.J."/>
            <person name="Karaoz U."/>
            <person name="Brodie E.L."/>
            <person name="Williams K.H."/>
            <person name="Hubbard S.S."/>
            <person name="Banfield J.F."/>
        </authorList>
    </citation>
    <scope>NUCLEOTIDE SEQUENCE [LARGE SCALE GENOMIC DNA]</scope>
</reference>
<dbReference type="EMBL" id="MFAK01000037">
    <property type="protein sequence ID" value="OGD74351.1"/>
    <property type="molecule type" value="Genomic_DNA"/>
</dbReference>
<protein>
    <submittedName>
        <fullName evidence="2">Uncharacterized protein</fullName>
    </submittedName>
</protein>
<dbReference type="AlphaFoldDB" id="A0A1F5F3V8"/>
<proteinExistence type="predicted"/>
<dbReference type="Proteomes" id="UP000176191">
    <property type="component" value="Unassembled WGS sequence"/>
</dbReference>
<organism evidence="2 3">
    <name type="scientific">Candidatus Collierbacteria bacterium RIFOXYA2_FULL_46_10</name>
    <dbReference type="NCBI Taxonomy" id="1817726"/>
    <lineage>
        <taxon>Bacteria</taxon>
        <taxon>Candidatus Collieribacteriota</taxon>
    </lineage>
</organism>
<sequence length="165" mass="17726">MKKILIPLFVIVALLSACLPNPGSPSVPTAQPLNAPVDLGTADCRNHGVTSWQNDNQVSGASYGEAPVGGLDETCWVVAQTWWVDSNGTSHRAVFAVRPHTVAWLSGHKGGTGWYFGGSIADVKANLADQSRQLLERDGEMDTLTIILPDDAAKFPILTRFSQKQ</sequence>
<feature type="signal peptide" evidence="1">
    <location>
        <begin position="1"/>
        <end position="25"/>
    </location>
</feature>
<evidence type="ECO:0000313" key="2">
    <source>
        <dbReference type="EMBL" id="OGD74351.1"/>
    </source>
</evidence>
<feature type="chain" id="PRO_5009518504" evidence="1">
    <location>
        <begin position="26"/>
        <end position="165"/>
    </location>
</feature>
<evidence type="ECO:0000313" key="3">
    <source>
        <dbReference type="Proteomes" id="UP000176191"/>
    </source>
</evidence>
<accession>A0A1F5F3V8</accession>
<comment type="caution">
    <text evidence="2">The sequence shown here is derived from an EMBL/GenBank/DDBJ whole genome shotgun (WGS) entry which is preliminary data.</text>
</comment>
<gene>
    <name evidence="2" type="ORF">A2228_02345</name>
</gene>
<evidence type="ECO:0000256" key="1">
    <source>
        <dbReference type="SAM" id="SignalP"/>
    </source>
</evidence>
<name>A0A1F5F3V8_9BACT</name>
<dbReference type="PROSITE" id="PS51257">
    <property type="entry name" value="PROKAR_LIPOPROTEIN"/>
    <property type="match status" value="1"/>
</dbReference>